<protein>
    <submittedName>
        <fullName evidence="1">Uncharacterized protein</fullName>
    </submittedName>
</protein>
<dbReference type="EMBL" id="CM008054">
    <property type="protein sequence ID" value="PVH32781.1"/>
    <property type="molecule type" value="Genomic_DNA"/>
</dbReference>
<reference evidence="1" key="1">
    <citation type="submission" date="2018-04" db="EMBL/GenBank/DDBJ databases">
        <title>WGS assembly of Panicum hallii.</title>
        <authorList>
            <person name="Lovell J."/>
            <person name="Jenkins J."/>
            <person name="Lowry D."/>
            <person name="Mamidi S."/>
            <person name="Sreedasyam A."/>
            <person name="Weng X."/>
            <person name="Barry K."/>
            <person name="Bonette J."/>
            <person name="Campitelli B."/>
            <person name="Daum C."/>
            <person name="Gordon S."/>
            <person name="Gould B."/>
            <person name="Lipzen A."/>
            <person name="Macqueen A."/>
            <person name="Palacio-Mejia J."/>
            <person name="Plott C."/>
            <person name="Shakirov E."/>
            <person name="Shu S."/>
            <person name="Yoshinaga Y."/>
            <person name="Zane M."/>
            <person name="Rokhsar D."/>
            <person name="Grimwood J."/>
            <person name="Schmutz J."/>
            <person name="Juenger T."/>
        </authorList>
    </citation>
    <scope>NUCLEOTIDE SEQUENCE [LARGE SCALE GENOMIC DNA]</scope>
    <source>
        <strain evidence="1">FIL2</strain>
    </source>
</reference>
<gene>
    <name evidence="1" type="ORF">PAHAL_9G484800</name>
</gene>
<name>A0A2T8I534_9POAL</name>
<dbReference type="Proteomes" id="UP000243499">
    <property type="component" value="Chromosome 9"/>
</dbReference>
<evidence type="ECO:0000313" key="1">
    <source>
        <dbReference type="EMBL" id="PVH32781.1"/>
    </source>
</evidence>
<proteinExistence type="predicted"/>
<organism evidence="1">
    <name type="scientific">Panicum hallii</name>
    <dbReference type="NCBI Taxonomy" id="206008"/>
    <lineage>
        <taxon>Eukaryota</taxon>
        <taxon>Viridiplantae</taxon>
        <taxon>Streptophyta</taxon>
        <taxon>Embryophyta</taxon>
        <taxon>Tracheophyta</taxon>
        <taxon>Spermatophyta</taxon>
        <taxon>Magnoliopsida</taxon>
        <taxon>Liliopsida</taxon>
        <taxon>Poales</taxon>
        <taxon>Poaceae</taxon>
        <taxon>PACMAD clade</taxon>
        <taxon>Panicoideae</taxon>
        <taxon>Panicodae</taxon>
        <taxon>Paniceae</taxon>
        <taxon>Panicinae</taxon>
        <taxon>Panicum</taxon>
        <taxon>Panicum sect. Panicum</taxon>
    </lineage>
</organism>
<dbReference type="AlphaFoldDB" id="A0A2T8I534"/>
<sequence length="118" mass="13179">MASVSWVVTRLPLRIGSEISIGIRRRTTANGQKCWNQPIEVWETASTSRSGSELRVSLRYCEAFCSERNVLEKVNACLGCGNSVEKISVFLTSSGTKHQECRDLPSQWQQNGISVDEE</sequence>
<accession>A0A2T8I534</accession>
<dbReference type="Gramene" id="PVH32781">
    <property type="protein sequence ID" value="PVH32781"/>
    <property type="gene ID" value="PAHAL_9G484800"/>
</dbReference>